<dbReference type="AlphaFoldDB" id="A0A917GXK4"/>
<evidence type="ECO:0000313" key="3">
    <source>
        <dbReference type="Proteomes" id="UP000638848"/>
    </source>
</evidence>
<organism evidence="2 3">
    <name type="scientific">Kocuria dechangensis</name>
    <dbReference type="NCBI Taxonomy" id="1176249"/>
    <lineage>
        <taxon>Bacteria</taxon>
        <taxon>Bacillati</taxon>
        <taxon>Actinomycetota</taxon>
        <taxon>Actinomycetes</taxon>
        <taxon>Micrococcales</taxon>
        <taxon>Micrococcaceae</taxon>
        <taxon>Kocuria</taxon>
    </lineage>
</organism>
<dbReference type="CDD" id="cd05154">
    <property type="entry name" value="ACAD10_11_N-like"/>
    <property type="match status" value="1"/>
</dbReference>
<sequence length="402" mass="44804">MTATTDQQAPRIQSPTVEERIADLRARYRMESNLEAILDARLRRRAEGGLKTAGLSTAEVQGRLQDFLTRRLSGEFSVGDVAQLSGGGANECFRFVLTRGPSSESMVLRIKSKGACCETDIEREFHMLKVAQDALPVPEAYWMTLDAADFGAPALISALAPGVAAPTDAVPLATGLGTVYGPRLAPVLAPQFVHHLARLHSHDWSQADLTGFDIPRPHTTDAIDWRLSFWDRAWEEDALEPHPTIVLTQQWLWENRPEVDHVSLLHGDYRNGNFLFDEENGQITAVIDWELSYLGDRHSDLAYAMLPAWGSRNESGTFLNAGLVDTETFIKDYERASGLPVDRQRLDYYLVYNLYWSVVSLVGTAPRNAQAGMTQLDVMYNYIYPGLGGFFSNELNRILAKG</sequence>
<keyword evidence="3" id="KW-1185">Reference proteome</keyword>
<dbReference type="EMBL" id="BMEQ01000012">
    <property type="protein sequence ID" value="GGG60583.1"/>
    <property type="molecule type" value="Genomic_DNA"/>
</dbReference>
<accession>A0A917GXK4</accession>
<proteinExistence type="predicted"/>
<protein>
    <recommendedName>
        <fullName evidence="1">Aminoglycoside phosphotransferase domain-containing protein</fullName>
    </recommendedName>
</protein>
<name>A0A917GXK4_9MICC</name>
<comment type="caution">
    <text evidence="2">The sequence shown here is derived from an EMBL/GenBank/DDBJ whole genome shotgun (WGS) entry which is preliminary data.</text>
</comment>
<gene>
    <name evidence="2" type="ORF">GCM10011374_24300</name>
</gene>
<dbReference type="Proteomes" id="UP000638848">
    <property type="component" value="Unassembled WGS sequence"/>
</dbReference>
<reference evidence="2" key="2">
    <citation type="submission" date="2020-09" db="EMBL/GenBank/DDBJ databases">
        <authorList>
            <person name="Sun Q."/>
            <person name="Zhou Y."/>
        </authorList>
    </citation>
    <scope>NUCLEOTIDE SEQUENCE</scope>
    <source>
        <strain evidence="2">CGMCC 1.12187</strain>
    </source>
</reference>
<dbReference type="PANTHER" id="PTHR21310:SF57">
    <property type="entry name" value="BLR2944 PROTEIN"/>
    <property type="match status" value="1"/>
</dbReference>
<dbReference type="SUPFAM" id="SSF56112">
    <property type="entry name" value="Protein kinase-like (PK-like)"/>
    <property type="match status" value="1"/>
</dbReference>
<dbReference type="Gene3D" id="3.90.1200.10">
    <property type="match status" value="1"/>
</dbReference>
<evidence type="ECO:0000313" key="2">
    <source>
        <dbReference type="EMBL" id="GGG60583.1"/>
    </source>
</evidence>
<dbReference type="PANTHER" id="PTHR21310">
    <property type="entry name" value="AMINOGLYCOSIDE PHOSPHOTRANSFERASE-RELATED-RELATED"/>
    <property type="match status" value="1"/>
</dbReference>
<dbReference type="Gene3D" id="3.30.200.20">
    <property type="entry name" value="Phosphorylase Kinase, domain 1"/>
    <property type="match status" value="1"/>
</dbReference>
<dbReference type="InterPro" id="IPR002575">
    <property type="entry name" value="Aminoglycoside_PTrfase"/>
</dbReference>
<dbReference type="InterPro" id="IPR011009">
    <property type="entry name" value="Kinase-like_dom_sf"/>
</dbReference>
<dbReference type="Pfam" id="PF01636">
    <property type="entry name" value="APH"/>
    <property type="match status" value="1"/>
</dbReference>
<dbReference type="InterPro" id="IPR041726">
    <property type="entry name" value="ACAD10_11_N"/>
</dbReference>
<reference evidence="2" key="1">
    <citation type="journal article" date="2014" name="Int. J. Syst. Evol. Microbiol.">
        <title>Complete genome sequence of Corynebacterium casei LMG S-19264T (=DSM 44701T), isolated from a smear-ripened cheese.</title>
        <authorList>
            <consortium name="US DOE Joint Genome Institute (JGI-PGF)"/>
            <person name="Walter F."/>
            <person name="Albersmeier A."/>
            <person name="Kalinowski J."/>
            <person name="Ruckert C."/>
        </authorList>
    </citation>
    <scope>NUCLEOTIDE SEQUENCE</scope>
    <source>
        <strain evidence="2">CGMCC 1.12187</strain>
    </source>
</reference>
<evidence type="ECO:0000259" key="1">
    <source>
        <dbReference type="Pfam" id="PF01636"/>
    </source>
</evidence>
<dbReference type="InterPro" id="IPR051678">
    <property type="entry name" value="AGP_Transferase"/>
</dbReference>
<feature type="domain" description="Aminoglycoside phosphotransferase" evidence="1">
    <location>
        <begin position="81"/>
        <end position="336"/>
    </location>
</feature>